<feature type="region of interest" description="Disordered" evidence="1">
    <location>
        <begin position="99"/>
        <end position="121"/>
    </location>
</feature>
<feature type="region of interest" description="Disordered" evidence="1">
    <location>
        <begin position="36"/>
        <end position="60"/>
    </location>
</feature>
<evidence type="ECO:0000313" key="3">
    <source>
        <dbReference type="Proteomes" id="UP000627573"/>
    </source>
</evidence>
<accession>A0A8I1A088</accession>
<keyword evidence="3" id="KW-1185">Reference proteome</keyword>
<feature type="compositionally biased region" description="Polar residues" evidence="1">
    <location>
        <begin position="99"/>
        <end position="114"/>
    </location>
</feature>
<gene>
    <name evidence="2" type="ORF">I3517_22740</name>
</gene>
<dbReference type="RefSeq" id="WP_019749627.1">
    <property type="nucleotide sequence ID" value="NZ_CP176579.1"/>
</dbReference>
<organism evidence="2 3">
    <name type="scientific">Rhodococcus erythropolis</name>
    <name type="common">Arthrobacter picolinophilus</name>
    <dbReference type="NCBI Taxonomy" id="1833"/>
    <lineage>
        <taxon>Bacteria</taxon>
        <taxon>Bacillati</taxon>
        <taxon>Actinomycetota</taxon>
        <taxon>Actinomycetes</taxon>
        <taxon>Mycobacteriales</taxon>
        <taxon>Nocardiaceae</taxon>
        <taxon>Rhodococcus</taxon>
        <taxon>Rhodococcus erythropolis group</taxon>
    </lineage>
</organism>
<protein>
    <submittedName>
        <fullName evidence="2">Uncharacterized protein</fullName>
    </submittedName>
</protein>
<evidence type="ECO:0000313" key="2">
    <source>
        <dbReference type="EMBL" id="MBH5145419.1"/>
    </source>
</evidence>
<evidence type="ECO:0000256" key="1">
    <source>
        <dbReference type="SAM" id="MobiDB-lite"/>
    </source>
</evidence>
<dbReference type="EMBL" id="JAECSB010000077">
    <property type="protein sequence ID" value="MBH5145419.1"/>
    <property type="molecule type" value="Genomic_DNA"/>
</dbReference>
<proteinExistence type="predicted"/>
<dbReference type="Proteomes" id="UP000627573">
    <property type="component" value="Unassembled WGS sequence"/>
</dbReference>
<sequence length="121" mass="13461">MAGRTGGGVYREQRPRAGLLNWIGSLNNYPPQVAKKPAHALPQRISTHRSSRAHQPDQQTEHHIIAAVHDRLVGPDQHRVIGKPPTKLHQLPQKLLPAHTNTHALPSLPRSTGRTHPANRR</sequence>
<reference evidence="2 3" key="1">
    <citation type="submission" date="2020-12" db="EMBL/GenBank/DDBJ databases">
        <title>Draft genome sequence of furan degrading bacterial strain FUR100.</title>
        <authorList>
            <person name="Woiski C."/>
        </authorList>
    </citation>
    <scope>NUCLEOTIDE SEQUENCE [LARGE SCALE GENOMIC DNA]</scope>
    <source>
        <strain evidence="2 3">FUR100</strain>
    </source>
</reference>
<comment type="caution">
    <text evidence="2">The sequence shown here is derived from an EMBL/GenBank/DDBJ whole genome shotgun (WGS) entry which is preliminary data.</text>
</comment>
<name>A0A8I1A088_RHOER</name>
<dbReference type="AlphaFoldDB" id="A0A8I1A088"/>